<keyword evidence="10 14" id="KW-0249">Electron transport</keyword>
<dbReference type="SUPFAM" id="SSF52218">
    <property type="entry name" value="Flavoproteins"/>
    <property type="match status" value="1"/>
</dbReference>
<dbReference type="GO" id="GO:0070330">
    <property type="term" value="F:aromatase activity"/>
    <property type="evidence" value="ECO:0007669"/>
    <property type="project" value="UniProtKB-UniRule"/>
</dbReference>
<proteinExistence type="inferred from homology"/>
<dbReference type="PROSITE" id="PS50902">
    <property type="entry name" value="FLAVODOXIN_LIKE"/>
    <property type="match status" value="1"/>
</dbReference>
<dbReference type="Gene3D" id="1.10.630.10">
    <property type="entry name" value="Cytochrome P450"/>
    <property type="match status" value="1"/>
</dbReference>
<dbReference type="InterPro" id="IPR017927">
    <property type="entry name" value="FAD-bd_FR_type"/>
</dbReference>
<keyword evidence="5 14" id="KW-0285">Flavoprotein</keyword>
<evidence type="ECO:0000256" key="14">
    <source>
        <dbReference type="PIRNR" id="PIRNR000209"/>
    </source>
</evidence>
<evidence type="ECO:0000256" key="9">
    <source>
        <dbReference type="ARBA" id="ARBA00022857"/>
    </source>
</evidence>
<dbReference type="EC" id="1.6.2.4" evidence="14"/>
<evidence type="ECO:0000256" key="13">
    <source>
        <dbReference type="ARBA" id="ARBA00023033"/>
    </source>
</evidence>
<organism evidence="18 19">
    <name type="scientific">Tolypocladium paradoxum</name>
    <dbReference type="NCBI Taxonomy" id="94208"/>
    <lineage>
        <taxon>Eukaryota</taxon>
        <taxon>Fungi</taxon>
        <taxon>Dikarya</taxon>
        <taxon>Ascomycota</taxon>
        <taxon>Pezizomycotina</taxon>
        <taxon>Sordariomycetes</taxon>
        <taxon>Hypocreomycetidae</taxon>
        <taxon>Hypocreales</taxon>
        <taxon>Ophiocordycipitaceae</taxon>
        <taxon>Tolypocladium</taxon>
    </lineage>
</organism>
<accession>A0A2S4L0R7</accession>
<dbReference type="PANTHER" id="PTHR19384:SF127">
    <property type="entry name" value="BIFUNCTIONAL CYTOCHROME P450_NADPH--P450 REDUCTASE"/>
    <property type="match status" value="1"/>
</dbReference>
<dbReference type="PROSITE" id="PS51384">
    <property type="entry name" value="FAD_FR"/>
    <property type="match status" value="1"/>
</dbReference>
<sequence>MIHFGSSREVMVVGRKVAEELCDETRFCKLPGGAIGRMRRVVGHGLFTAETADPRWASAHRVITPLFGPMRIRAMMEDMKDICSQMCLRWARFGPDTPIDVCPSMTKLTLDTLALCTVDYRFNSFYKGQGVEDPFAEAVVDLMTEALVQSNLPDWVNNWVRFRSMNKFHRQADELRHAIQELIQARRDNPVDRDDLLNAMLTNPDPKTGQRLSDESVVDNLLTFFIAGHETTSSLLSFCCYYLLEHPDVLRKAQAEVDAVVGDSSMTVEHLQKLPYLEAIMRETLRLRDPGPGFYVKPLRDDVLAGKYLVKKDQPIFIVFDSVHRDPEVYGDNADEFQPERMSQDKFDKLPPCAWKPFGNGMRACIGRPFAMQQAMLAIAMVLQNFDLIKDESYKLKVHVTMTVRPVGLTMKVRLRDGRRATDLAVRQQQASSAAASATLRPTAAGSATGTCIIHASNSGTSEALASRLANDAAERGVGIGSIHVAKDAIAKLPRGVPVVIITASYNGEPADDAVDFVAWLESLEEHALDGVNFAVFGCGHRDWASTFLAVPRLIDSMLVRSGAERIAPMGISDMGGPRDVFSDFEDWTGDHLFPKLDQTRQGPQPTPLAAGVGAGDADLQVSLGQPPRVAMRKGFVAAVVTEARPLSAPGVPEKRHLELRLPEGFTYKAGHHLHVLPRNSSADVQRVLHRFGLEAETLVSIRSAKRNVGSGLPLDTPIMASELLGAYVELGRTASPKNIQVLADSVDEDTDPGAKEALLGLAGGDQYVAEVQDRRGSVLDLLERFPEAKLSLSSFLSMLVATRPRAYSFSSAPGWKLGHGTLTYTVVGSGSPSVASSSTEAGPAHQDHDVTKAVVVRQGLASSYLSTLAAGSVLYVSLHPSSPDFHLPEPASRPVIMVAAGTGLAPFMGFLQERKLSLAADRQQQRNETPFGKAVLFFGCRGRALDSLYADELASFEADGLVMVRRAYSRDPAAAGAKGCRYVDERLAASGDELVDLWRSGASVLVCGGKKMANGVFKVLGPLFWEADKRDGKTTAGDVAGWRAAMEKCRYVEEVFV</sequence>
<evidence type="ECO:0000259" key="16">
    <source>
        <dbReference type="PROSITE" id="PS50902"/>
    </source>
</evidence>
<keyword evidence="13 14" id="KW-0503">Monooxygenase</keyword>
<dbReference type="GO" id="GO:0020037">
    <property type="term" value="F:heme binding"/>
    <property type="evidence" value="ECO:0007669"/>
    <property type="project" value="UniProtKB-UniRule"/>
</dbReference>
<protein>
    <recommendedName>
        <fullName evidence="14">Bifunctional cytochrome P450/NADPH--P450 reductase</fullName>
    </recommendedName>
    <domain>
        <recommendedName>
            <fullName evidence="14">Cytochrome P450</fullName>
            <ecNumber evidence="14">1.14.14.1</ecNumber>
        </recommendedName>
    </domain>
    <domain>
        <recommendedName>
            <fullName evidence="14">NADPH--cytochrome P450 reductase</fullName>
            <ecNumber evidence="14">1.6.2.4</ecNumber>
        </recommendedName>
    </domain>
</protein>
<dbReference type="EMBL" id="PKSG01000373">
    <property type="protein sequence ID" value="POR35987.1"/>
    <property type="molecule type" value="Genomic_DNA"/>
</dbReference>
<dbReference type="Proteomes" id="UP000237481">
    <property type="component" value="Unassembled WGS sequence"/>
</dbReference>
<dbReference type="OrthoDB" id="1470350at2759"/>
<evidence type="ECO:0000256" key="4">
    <source>
        <dbReference type="ARBA" id="ARBA00022617"/>
    </source>
</evidence>
<dbReference type="Pfam" id="PF00258">
    <property type="entry name" value="Flavodoxin_1"/>
    <property type="match status" value="1"/>
</dbReference>
<keyword evidence="11 14" id="KW-0560">Oxidoreductase</keyword>
<comment type="similarity">
    <text evidence="2 14">In the N-terminal section; belongs to the cytochrome P450 family.</text>
</comment>
<dbReference type="PROSITE" id="PS00086">
    <property type="entry name" value="CYTOCHROME_P450"/>
    <property type="match status" value="1"/>
</dbReference>
<dbReference type="Gene3D" id="1.20.990.10">
    <property type="entry name" value="NADPH-cytochrome p450 Reductase, Chain A, domain 3"/>
    <property type="match status" value="1"/>
</dbReference>
<dbReference type="InterPro" id="IPR029039">
    <property type="entry name" value="Flavoprotein-like_sf"/>
</dbReference>
<dbReference type="CDD" id="cd11068">
    <property type="entry name" value="CYP120A1"/>
    <property type="match status" value="1"/>
</dbReference>
<dbReference type="InterPro" id="IPR017938">
    <property type="entry name" value="Riboflavin_synthase-like_b-brl"/>
</dbReference>
<comment type="catalytic activity">
    <reaction evidence="14">
        <text>an organic molecule + reduced [NADPH--hemoprotein reductase] + O2 = an alcohol + oxidized [NADPH--hemoprotein reductase] + H2O + H(+)</text>
        <dbReference type="Rhea" id="RHEA:17149"/>
        <dbReference type="Rhea" id="RHEA-COMP:11964"/>
        <dbReference type="Rhea" id="RHEA-COMP:11965"/>
        <dbReference type="ChEBI" id="CHEBI:15377"/>
        <dbReference type="ChEBI" id="CHEBI:15378"/>
        <dbReference type="ChEBI" id="CHEBI:15379"/>
        <dbReference type="ChEBI" id="CHEBI:30879"/>
        <dbReference type="ChEBI" id="CHEBI:57618"/>
        <dbReference type="ChEBI" id="CHEBI:58210"/>
        <dbReference type="ChEBI" id="CHEBI:142491"/>
        <dbReference type="EC" id="1.14.14.1"/>
    </reaction>
</comment>
<dbReference type="InterPro" id="IPR001128">
    <property type="entry name" value="Cyt_P450"/>
</dbReference>
<dbReference type="InterPro" id="IPR003097">
    <property type="entry name" value="CysJ-like_FAD-binding"/>
</dbReference>
<dbReference type="InterPro" id="IPR001433">
    <property type="entry name" value="OxRdtase_FAD/NAD-bd"/>
</dbReference>
<keyword evidence="19" id="KW-1185">Reference proteome</keyword>
<dbReference type="Pfam" id="PF00175">
    <property type="entry name" value="NAD_binding_1"/>
    <property type="match status" value="1"/>
</dbReference>
<dbReference type="GO" id="GO:0005829">
    <property type="term" value="C:cytosol"/>
    <property type="evidence" value="ECO:0007669"/>
    <property type="project" value="TreeGrafter"/>
</dbReference>
<dbReference type="PRINTS" id="PR00385">
    <property type="entry name" value="P450"/>
</dbReference>
<dbReference type="Pfam" id="PF00667">
    <property type="entry name" value="FAD_binding_1"/>
    <property type="match status" value="1"/>
</dbReference>
<evidence type="ECO:0000256" key="15">
    <source>
        <dbReference type="PIRSR" id="PIRSR000209-1"/>
    </source>
</evidence>
<comment type="cofactor">
    <cofactor evidence="1 14 15">
        <name>heme</name>
        <dbReference type="ChEBI" id="CHEBI:30413"/>
    </cofactor>
</comment>
<dbReference type="Gene3D" id="3.40.50.80">
    <property type="entry name" value="Nucleotide-binding domain of ferredoxin-NADP reductase (FNR) module"/>
    <property type="match status" value="1"/>
</dbReference>
<dbReference type="InterPro" id="IPR023173">
    <property type="entry name" value="NADPH_Cyt_P450_Rdtase_alpha"/>
</dbReference>
<dbReference type="GO" id="GO:0050660">
    <property type="term" value="F:flavin adenine dinucleotide binding"/>
    <property type="evidence" value="ECO:0007669"/>
    <property type="project" value="TreeGrafter"/>
</dbReference>
<feature type="domain" description="FAD-binding FR-type" evidence="17">
    <location>
        <begin position="634"/>
        <end position="889"/>
    </location>
</feature>
<dbReference type="FunFam" id="1.10.630.10:FF:000040">
    <property type="entry name" value="Bifunctional cytochrome P450/NADPH--P450 reductase"/>
    <property type="match status" value="1"/>
</dbReference>
<keyword evidence="7 14" id="KW-0479">Metal-binding</keyword>
<dbReference type="InterPro" id="IPR039261">
    <property type="entry name" value="FNR_nucleotide-bd"/>
</dbReference>
<comment type="catalytic activity">
    <reaction evidence="14">
        <text>2 oxidized [cytochrome P450] + NADPH = 2 reduced [cytochrome P450] + NADP(+) + H(+)</text>
        <dbReference type="Rhea" id="RHEA:24040"/>
        <dbReference type="Rhea" id="RHEA-COMP:14627"/>
        <dbReference type="Rhea" id="RHEA-COMP:14628"/>
        <dbReference type="ChEBI" id="CHEBI:15378"/>
        <dbReference type="ChEBI" id="CHEBI:55376"/>
        <dbReference type="ChEBI" id="CHEBI:57783"/>
        <dbReference type="ChEBI" id="CHEBI:58349"/>
        <dbReference type="ChEBI" id="CHEBI:60344"/>
        <dbReference type="EC" id="1.6.2.4"/>
    </reaction>
</comment>
<evidence type="ECO:0000256" key="1">
    <source>
        <dbReference type="ARBA" id="ARBA00001971"/>
    </source>
</evidence>
<dbReference type="InterPro" id="IPR008254">
    <property type="entry name" value="Flavodoxin/NO_synth"/>
</dbReference>
<evidence type="ECO:0000256" key="2">
    <source>
        <dbReference type="ARBA" id="ARBA00010018"/>
    </source>
</evidence>
<dbReference type="Pfam" id="PF00067">
    <property type="entry name" value="p450"/>
    <property type="match status" value="1"/>
</dbReference>
<dbReference type="GO" id="GO:0005506">
    <property type="term" value="F:iron ion binding"/>
    <property type="evidence" value="ECO:0007669"/>
    <property type="project" value="UniProtKB-UniRule"/>
</dbReference>
<dbReference type="SUPFAM" id="SSF52343">
    <property type="entry name" value="Ferredoxin reductase-like, C-terminal NADP-linked domain"/>
    <property type="match status" value="1"/>
</dbReference>
<dbReference type="SUPFAM" id="SSF48264">
    <property type="entry name" value="Cytochrome P450"/>
    <property type="match status" value="1"/>
</dbReference>
<dbReference type="PRINTS" id="PR00463">
    <property type="entry name" value="EP450I"/>
</dbReference>
<keyword evidence="4 14" id="KW-0349">Heme</keyword>
<dbReference type="GO" id="GO:0010181">
    <property type="term" value="F:FMN binding"/>
    <property type="evidence" value="ECO:0007669"/>
    <property type="project" value="UniProtKB-UniRule"/>
</dbReference>
<evidence type="ECO:0000256" key="3">
    <source>
        <dbReference type="ARBA" id="ARBA00022448"/>
    </source>
</evidence>
<dbReference type="CDD" id="cd06206">
    <property type="entry name" value="bifunctional_CYPOR"/>
    <property type="match status" value="1"/>
</dbReference>
<dbReference type="PANTHER" id="PTHR19384">
    <property type="entry name" value="NITRIC OXIDE SYNTHASE-RELATED"/>
    <property type="match status" value="1"/>
</dbReference>
<keyword evidence="9 14" id="KW-0521">NADP</keyword>
<name>A0A2S4L0R7_9HYPO</name>
<gene>
    <name evidence="18" type="ORF">TPAR_03801</name>
</gene>
<keyword evidence="8 14" id="KW-0274">FAD</keyword>
<evidence type="ECO:0000313" key="18">
    <source>
        <dbReference type="EMBL" id="POR35987.1"/>
    </source>
</evidence>
<evidence type="ECO:0000256" key="11">
    <source>
        <dbReference type="ARBA" id="ARBA00023002"/>
    </source>
</evidence>
<dbReference type="InterPro" id="IPR002401">
    <property type="entry name" value="Cyt_P450_E_grp-I"/>
</dbReference>
<feature type="domain" description="Flavodoxin-like" evidence="16">
    <location>
        <begin position="451"/>
        <end position="593"/>
    </location>
</feature>
<evidence type="ECO:0000313" key="19">
    <source>
        <dbReference type="Proteomes" id="UP000237481"/>
    </source>
</evidence>
<keyword evidence="6 14" id="KW-0288">FMN</keyword>
<evidence type="ECO:0000256" key="5">
    <source>
        <dbReference type="ARBA" id="ARBA00022630"/>
    </source>
</evidence>
<reference evidence="18 19" key="1">
    <citation type="submission" date="2018-01" db="EMBL/GenBank/DDBJ databases">
        <title>Harnessing the power of phylogenomics to disentangle the directionality and signatures of interkingdom host jumping in the parasitic fungal genus Tolypocladium.</title>
        <authorList>
            <person name="Quandt C.A."/>
            <person name="Patterson W."/>
            <person name="Spatafora J.W."/>
        </authorList>
    </citation>
    <scope>NUCLEOTIDE SEQUENCE [LARGE SCALE GENOMIC DNA]</scope>
    <source>
        <strain evidence="18 19">NRBC 100945</strain>
    </source>
</reference>
<dbReference type="InterPro" id="IPR023206">
    <property type="entry name" value="Bifunctional_P450_P450_red"/>
</dbReference>
<evidence type="ECO:0000256" key="8">
    <source>
        <dbReference type="ARBA" id="ARBA00022827"/>
    </source>
</evidence>
<feature type="binding site" description="axial binding residue" evidence="15">
    <location>
        <position position="365"/>
    </location>
    <ligand>
        <name>heme</name>
        <dbReference type="ChEBI" id="CHEBI:30413"/>
    </ligand>
    <ligandPart>
        <name>Fe</name>
        <dbReference type="ChEBI" id="CHEBI:18248"/>
    </ligandPart>
</feature>
<keyword evidence="3 14" id="KW-0813">Transport</keyword>
<evidence type="ECO:0000256" key="10">
    <source>
        <dbReference type="ARBA" id="ARBA00022982"/>
    </source>
</evidence>
<evidence type="ECO:0000256" key="7">
    <source>
        <dbReference type="ARBA" id="ARBA00022723"/>
    </source>
</evidence>
<evidence type="ECO:0000259" key="17">
    <source>
        <dbReference type="PROSITE" id="PS51384"/>
    </source>
</evidence>
<comment type="caution">
    <text evidence="18">The sequence shown here is derived from an EMBL/GenBank/DDBJ whole genome shotgun (WGS) entry which is preliminary data.</text>
</comment>
<dbReference type="PIRSF" id="PIRSF000209">
    <property type="entry name" value="Bifunctional_P450_P450R"/>
    <property type="match status" value="1"/>
</dbReference>
<evidence type="ECO:0000256" key="12">
    <source>
        <dbReference type="ARBA" id="ARBA00023004"/>
    </source>
</evidence>
<dbReference type="InterPro" id="IPR017972">
    <property type="entry name" value="Cyt_P450_CS"/>
</dbReference>
<dbReference type="SUPFAM" id="SSF63380">
    <property type="entry name" value="Riboflavin synthase domain-like"/>
    <property type="match status" value="1"/>
</dbReference>
<dbReference type="EC" id="1.14.14.1" evidence="14"/>
<dbReference type="GO" id="GO:0003958">
    <property type="term" value="F:NADPH-hemoprotein reductase activity"/>
    <property type="evidence" value="ECO:0007669"/>
    <property type="project" value="UniProtKB-UniRule"/>
</dbReference>
<dbReference type="AlphaFoldDB" id="A0A2S4L0R7"/>
<dbReference type="Gene3D" id="2.40.30.10">
    <property type="entry name" value="Translation factors"/>
    <property type="match status" value="1"/>
</dbReference>
<evidence type="ECO:0000256" key="6">
    <source>
        <dbReference type="ARBA" id="ARBA00022643"/>
    </source>
</evidence>
<dbReference type="Gene3D" id="3.40.50.360">
    <property type="match status" value="1"/>
</dbReference>
<dbReference type="STRING" id="94208.A0A2S4L0R7"/>
<comment type="cofactor">
    <cofactor evidence="14">
        <name>FAD</name>
        <dbReference type="ChEBI" id="CHEBI:57692"/>
    </cofactor>
    <cofactor evidence="14">
        <name>FMN</name>
        <dbReference type="ChEBI" id="CHEBI:58210"/>
    </cofactor>
</comment>
<keyword evidence="12 14" id="KW-0408">Iron</keyword>
<dbReference type="InterPro" id="IPR036396">
    <property type="entry name" value="Cyt_P450_sf"/>
</dbReference>